<gene>
    <name evidence="1" type="ORF">S01H4_36308</name>
</gene>
<organism evidence="1">
    <name type="scientific">marine sediment metagenome</name>
    <dbReference type="NCBI Taxonomy" id="412755"/>
    <lineage>
        <taxon>unclassified sequences</taxon>
        <taxon>metagenomes</taxon>
        <taxon>ecological metagenomes</taxon>
    </lineage>
</organism>
<accession>X1BNH2</accession>
<reference evidence="1" key="1">
    <citation type="journal article" date="2014" name="Front. Microbiol.">
        <title>High frequency of phylogenetically diverse reductive dehalogenase-homologous genes in deep subseafloor sedimentary metagenomes.</title>
        <authorList>
            <person name="Kawai M."/>
            <person name="Futagami T."/>
            <person name="Toyoda A."/>
            <person name="Takaki Y."/>
            <person name="Nishi S."/>
            <person name="Hori S."/>
            <person name="Arai W."/>
            <person name="Tsubouchi T."/>
            <person name="Morono Y."/>
            <person name="Uchiyama I."/>
            <person name="Ito T."/>
            <person name="Fujiyama A."/>
            <person name="Inagaki F."/>
            <person name="Takami H."/>
        </authorList>
    </citation>
    <scope>NUCLEOTIDE SEQUENCE</scope>
    <source>
        <strain evidence="1">Expedition CK06-06</strain>
    </source>
</reference>
<sequence>MTRKSISSYPDNWPAIAKYVKDTAKWRCVRCDHPHDPSSGHTLTVHHLDLSPANNEWYNLPALCQRCHLTIQSKVVMHQTWMLPHSKWFKPYVAGYYASLNGHPTDRVWVMSNLEFLLGYGKPK</sequence>
<dbReference type="CDD" id="cd00085">
    <property type="entry name" value="HNHc"/>
    <property type="match status" value="1"/>
</dbReference>
<dbReference type="InterPro" id="IPR003615">
    <property type="entry name" value="HNH_nuc"/>
</dbReference>
<dbReference type="EMBL" id="BART01019392">
    <property type="protein sequence ID" value="GAG85618.1"/>
    <property type="molecule type" value="Genomic_DNA"/>
</dbReference>
<protein>
    <recommendedName>
        <fullName evidence="2">HNH nuclease domain-containing protein</fullName>
    </recommendedName>
</protein>
<dbReference type="AlphaFoldDB" id="X1BNH2"/>
<name>X1BNH2_9ZZZZ</name>
<evidence type="ECO:0008006" key="2">
    <source>
        <dbReference type="Google" id="ProtNLM"/>
    </source>
</evidence>
<evidence type="ECO:0000313" key="1">
    <source>
        <dbReference type="EMBL" id="GAG85618.1"/>
    </source>
</evidence>
<comment type="caution">
    <text evidence="1">The sequence shown here is derived from an EMBL/GenBank/DDBJ whole genome shotgun (WGS) entry which is preliminary data.</text>
</comment>
<proteinExistence type="predicted"/>